<comment type="caution">
    <text evidence="1">The sequence shown here is derived from an EMBL/GenBank/DDBJ whole genome shotgun (WGS) entry which is preliminary data.</text>
</comment>
<evidence type="ECO:0000313" key="1">
    <source>
        <dbReference type="EMBL" id="KAJ7389960.1"/>
    </source>
</evidence>
<protein>
    <submittedName>
        <fullName evidence="1">Uncharacterized protein</fullName>
    </submittedName>
</protein>
<dbReference type="Proteomes" id="UP001163046">
    <property type="component" value="Unassembled WGS sequence"/>
</dbReference>
<gene>
    <name evidence="1" type="ORF">OS493_028011</name>
</gene>
<sequence>MEKRYWKEVFYKMKPEKRKREPHGVKKAGKVQDFKRLHQAKLNKILGKRKKKQVEREFQRRIRAVEEPKELVHFSTCQALNRLERPCKLKVLDKSNFCKIHQFIDSSSGLVQCMGTNKRLKRCIKSVLTDEQYCSYHKNKAE</sequence>
<proteinExistence type="predicted"/>
<keyword evidence="2" id="KW-1185">Reference proteome</keyword>
<organism evidence="1 2">
    <name type="scientific">Desmophyllum pertusum</name>
    <dbReference type="NCBI Taxonomy" id="174260"/>
    <lineage>
        <taxon>Eukaryota</taxon>
        <taxon>Metazoa</taxon>
        <taxon>Cnidaria</taxon>
        <taxon>Anthozoa</taxon>
        <taxon>Hexacorallia</taxon>
        <taxon>Scleractinia</taxon>
        <taxon>Caryophylliina</taxon>
        <taxon>Caryophylliidae</taxon>
        <taxon>Desmophyllum</taxon>
    </lineage>
</organism>
<dbReference type="AlphaFoldDB" id="A0A9W9ZYS2"/>
<evidence type="ECO:0000313" key="2">
    <source>
        <dbReference type="Proteomes" id="UP001163046"/>
    </source>
</evidence>
<accession>A0A9W9ZYS2</accession>
<reference evidence="1" key="1">
    <citation type="submission" date="2023-01" db="EMBL/GenBank/DDBJ databases">
        <title>Genome assembly of the deep-sea coral Lophelia pertusa.</title>
        <authorList>
            <person name="Herrera S."/>
            <person name="Cordes E."/>
        </authorList>
    </citation>
    <scope>NUCLEOTIDE SEQUENCE</scope>
    <source>
        <strain evidence="1">USNM1676648</strain>
        <tissue evidence="1">Polyp</tissue>
    </source>
</reference>
<dbReference type="EMBL" id="MU825422">
    <property type="protein sequence ID" value="KAJ7389960.1"/>
    <property type="molecule type" value="Genomic_DNA"/>
</dbReference>
<name>A0A9W9ZYS2_9CNID</name>